<evidence type="ECO:0000313" key="1">
    <source>
        <dbReference type="EMBL" id="KAJ4771082.1"/>
    </source>
</evidence>
<protein>
    <submittedName>
        <fullName evidence="1">Uncharacterized protein</fullName>
    </submittedName>
</protein>
<dbReference type="EMBL" id="JAMFTS010000003">
    <property type="protein sequence ID" value="KAJ4771082.1"/>
    <property type="molecule type" value="Genomic_DNA"/>
</dbReference>
<proteinExistence type="predicted"/>
<evidence type="ECO:0000313" key="2">
    <source>
        <dbReference type="Proteomes" id="UP001140206"/>
    </source>
</evidence>
<gene>
    <name evidence="1" type="ORF">LUZ62_055339</name>
</gene>
<name>A0AAV8DQV1_9POAL</name>
<accession>A0AAV8DQV1</accession>
<keyword evidence="2" id="KW-1185">Reference proteome</keyword>
<sequence>MAANNPNQITPRRNRGFCEFWSTTDPIQVTNVVNYAPTQVVDWFVPDNPTDTNLVETLLAWMIGVTPNLNVVPIHALNILVVAYPSLADGMKEELRSRGSKQREVKLPSQLEEHSLRMPQTVLSQLHLSIVYATLLILMLKNITQATYDDFINRKIAALREVVGLPNSDNVGLKVFTFERANAFRSSLGVGLKRLVLNKVLPYMVSNTPDSKAMLYASRIVAWSDMTAFNFIVDELVRTNSPVLAHLVVRSEFDALRRALKAVFASPYPQFFKFLAPYEHSYLVERNNFPILAAVAWELRKETYPTLQQLIGGTNVNTGLVTQLVNIHKSFIRERRVNSTGH</sequence>
<comment type="caution">
    <text evidence="1">The sequence shown here is derived from an EMBL/GenBank/DDBJ whole genome shotgun (WGS) entry which is preliminary data.</text>
</comment>
<dbReference type="Proteomes" id="UP001140206">
    <property type="component" value="Chromosome 3"/>
</dbReference>
<organism evidence="1 2">
    <name type="scientific">Rhynchospora pubera</name>
    <dbReference type="NCBI Taxonomy" id="906938"/>
    <lineage>
        <taxon>Eukaryota</taxon>
        <taxon>Viridiplantae</taxon>
        <taxon>Streptophyta</taxon>
        <taxon>Embryophyta</taxon>
        <taxon>Tracheophyta</taxon>
        <taxon>Spermatophyta</taxon>
        <taxon>Magnoliopsida</taxon>
        <taxon>Liliopsida</taxon>
        <taxon>Poales</taxon>
        <taxon>Cyperaceae</taxon>
        <taxon>Cyperoideae</taxon>
        <taxon>Rhynchosporeae</taxon>
        <taxon>Rhynchospora</taxon>
    </lineage>
</organism>
<dbReference type="AlphaFoldDB" id="A0AAV8DQV1"/>
<reference evidence="1" key="1">
    <citation type="submission" date="2022-08" db="EMBL/GenBank/DDBJ databases">
        <authorList>
            <person name="Marques A."/>
        </authorList>
    </citation>
    <scope>NUCLEOTIDE SEQUENCE</scope>
    <source>
        <strain evidence="1">RhyPub2mFocal</strain>
        <tissue evidence="1">Leaves</tissue>
    </source>
</reference>